<dbReference type="AlphaFoldDB" id="A0AA88IUR0"/>
<dbReference type="GO" id="GO:0090433">
    <property type="term" value="F:palmitoyl-CoA ligase activity"/>
    <property type="evidence" value="ECO:0007669"/>
    <property type="project" value="TreeGrafter"/>
</dbReference>
<keyword evidence="5" id="KW-0067">ATP-binding</keyword>
<dbReference type="Pfam" id="PF00501">
    <property type="entry name" value="AMP-binding"/>
    <property type="match status" value="2"/>
</dbReference>
<dbReference type="GO" id="GO:0005811">
    <property type="term" value="C:lipid droplet"/>
    <property type="evidence" value="ECO:0007669"/>
    <property type="project" value="TreeGrafter"/>
</dbReference>
<dbReference type="PANTHER" id="PTHR43272">
    <property type="entry name" value="LONG-CHAIN-FATTY-ACID--COA LIGASE"/>
    <property type="match status" value="1"/>
</dbReference>
<evidence type="ECO:0000256" key="4">
    <source>
        <dbReference type="ARBA" id="ARBA00022832"/>
    </source>
</evidence>
<dbReference type="GO" id="GO:0005886">
    <property type="term" value="C:plasma membrane"/>
    <property type="evidence" value="ECO:0007669"/>
    <property type="project" value="TreeGrafter"/>
</dbReference>
<dbReference type="GO" id="GO:0035336">
    <property type="term" value="P:long-chain fatty-acyl-CoA metabolic process"/>
    <property type="evidence" value="ECO:0007669"/>
    <property type="project" value="TreeGrafter"/>
</dbReference>
<keyword evidence="2" id="KW-0436">Ligase</keyword>
<dbReference type="GO" id="GO:0005524">
    <property type="term" value="F:ATP binding"/>
    <property type="evidence" value="ECO:0007669"/>
    <property type="project" value="UniProtKB-KW"/>
</dbReference>
<dbReference type="Gene3D" id="3.40.50.12780">
    <property type="entry name" value="N-terminal domain of ligase-like"/>
    <property type="match status" value="2"/>
</dbReference>
<evidence type="ECO:0000256" key="7">
    <source>
        <dbReference type="ARBA" id="ARBA00026121"/>
    </source>
</evidence>
<reference evidence="9" key="1">
    <citation type="submission" date="2023-07" db="EMBL/GenBank/DDBJ databases">
        <title>Chromosome-level genome assembly of Artemia franciscana.</title>
        <authorList>
            <person name="Jo E."/>
        </authorList>
    </citation>
    <scope>NUCLEOTIDE SEQUENCE</scope>
    <source>
        <tissue evidence="9">Whole body</tissue>
    </source>
</reference>
<evidence type="ECO:0000313" key="9">
    <source>
        <dbReference type="EMBL" id="KAK2727732.1"/>
    </source>
</evidence>
<dbReference type="Gene3D" id="3.30.300.30">
    <property type="match status" value="1"/>
</dbReference>
<name>A0AA88IUR0_ARTSF</name>
<dbReference type="EC" id="6.2.1.3" evidence="7"/>
<comment type="catalytic activity">
    <reaction evidence="6">
        <text>a long-chain fatty acid + ATP + CoA = a long-chain fatty acyl-CoA + AMP + diphosphate</text>
        <dbReference type="Rhea" id="RHEA:15421"/>
        <dbReference type="ChEBI" id="CHEBI:30616"/>
        <dbReference type="ChEBI" id="CHEBI:33019"/>
        <dbReference type="ChEBI" id="CHEBI:57287"/>
        <dbReference type="ChEBI" id="CHEBI:57560"/>
        <dbReference type="ChEBI" id="CHEBI:83139"/>
        <dbReference type="ChEBI" id="CHEBI:456215"/>
        <dbReference type="EC" id="6.2.1.3"/>
    </reaction>
    <physiologicalReaction direction="left-to-right" evidence="6">
        <dbReference type="Rhea" id="RHEA:15422"/>
    </physiologicalReaction>
</comment>
<evidence type="ECO:0000256" key="6">
    <source>
        <dbReference type="ARBA" id="ARBA00024484"/>
    </source>
</evidence>
<keyword evidence="4" id="KW-0276">Fatty acid metabolism</keyword>
<sequence>LSLAFNIVICSQMDWIFVSIKALQGLVFIYDIITYPIYWLVQRPDKVLKNATKQSAIKVEESENSITFRNPAEVSEIFLQFTKNKIDTLDKAFKFAVAQHGRRSAIGSRDLIAEEDEVQPNGRIFKKFVLGDYRWRTFIDMDVDVDNFGRGLAELGVTDRERVVIFSETRVEWLVATFGCLRRGMTCVTLYANLGEEAIIHGINETDTETIITSHELLPKFHQILRMTPKVKNVIVFEGQLKPLSFVDFNKEVKFSRYTDVIELGSKSTKAGTWPSANDIAIIMYTSGSTGTPKGVMMTHKNIISALMSYTNVVSKMFNNDVYMAYLPLAHVLELIAGVEITTKLILDRIYKNITEKVEKGGQFSKGLFNYAISYKEKWYQKGFDTPILNSIIFRSIRSLLGGNVRFLLSGGAPLAPENHSFVRAALCAPILQGYGLTETSSGACIMDIEDRSVGKVGSPLVCCDIKLVSWEEGGYLVSDKPSPRGEIHVGGDNVALGYFKQKEKTREDFYEENGRRWFKTGDIGVVHEDGTFQIIDRKKDLVKLQAGEYISLGKVESELKGCPLVENICVYADPRHSYPVALILPNAKKLNEIAAQENGAPKLENLCKNKVVEKEVLKLLQEYAKKRNLEKFEIPQAMRLCSEPWTPDSGLVTAAFKLKRKNIEDLYRQEIEDMYKKKF</sequence>
<comment type="caution">
    <text evidence="9">The sequence shown here is derived from an EMBL/GenBank/DDBJ whole genome shotgun (WGS) entry which is preliminary data.</text>
</comment>
<feature type="domain" description="AMP-dependent synthetase/ligase" evidence="8">
    <location>
        <begin position="127"/>
        <end position="339"/>
    </location>
</feature>
<dbReference type="GO" id="GO:0030182">
    <property type="term" value="P:neuron differentiation"/>
    <property type="evidence" value="ECO:0007669"/>
    <property type="project" value="TreeGrafter"/>
</dbReference>
<dbReference type="GO" id="GO:0005783">
    <property type="term" value="C:endoplasmic reticulum"/>
    <property type="evidence" value="ECO:0007669"/>
    <property type="project" value="TreeGrafter"/>
</dbReference>
<comment type="similarity">
    <text evidence="1">Belongs to the ATP-dependent AMP-binding enzyme family.</text>
</comment>
<feature type="non-terminal residue" evidence="9">
    <location>
        <position position="680"/>
    </location>
</feature>
<dbReference type="Proteomes" id="UP001187531">
    <property type="component" value="Unassembled WGS sequence"/>
</dbReference>
<keyword evidence="10" id="KW-1185">Reference proteome</keyword>
<evidence type="ECO:0000256" key="3">
    <source>
        <dbReference type="ARBA" id="ARBA00022741"/>
    </source>
</evidence>
<evidence type="ECO:0000256" key="1">
    <source>
        <dbReference type="ARBA" id="ARBA00006432"/>
    </source>
</evidence>
<keyword evidence="3" id="KW-0547">Nucleotide-binding</keyword>
<dbReference type="EMBL" id="JAVRJZ010000001">
    <property type="protein sequence ID" value="KAK2727732.1"/>
    <property type="molecule type" value="Genomic_DNA"/>
</dbReference>
<organism evidence="9 10">
    <name type="scientific">Artemia franciscana</name>
    <name type="common">Brine shrimp</name>
    <name type="synonym">Artemia sanfranciscana</name>
    <dbReference type="NCBI Taxonomy" id="6661"/>
    <lineage>
        <taxon>Eukaryota</taxon>
        <taxon>Metazoa</taxon>
        <taxon>Ecdysozoa</taxon>
        <taxon>Arthropoda</taxon>
        <taxon>Crustacea</taxon>
        <taxon>Branchiopoda</taxon>
        <taxon>Anostraca</taxon>
        <taxon>Artemiidae</taxon>
        <taxon>Artemia</taxon>
    </lineage>
</organism>
<evidence type="ECO:0000313" key="10">
    <source>
        <dbReference type="Proteomes" id="UP001187531"/>
    </source>
</evidence>
<dbReference type="InterPro" id="IPR000873">
    <property type="entry name" value="AMP-dep_synth/lig_dom"/>
</dbReference>
<dbReference type="InterPro" id="IPR045851">
    <property type="entry name" value="AMP-bd_C_sf"/>
</dbReference>
<dbReference type="InterPro" id="IPR020845">
    <property type="entry name" value="AMP-binding_CS"/>
</dbReference>
<gene>
    <name evidence="9" type="ORF">QYM36_008277</name>
</gene>
<feature type="domain" description="AMP-dependent synthetase/ligase" evidence="8">
    <location>
        <begin position="400"/>
        <end position="500"/>
    </location>
</feature>
<evidence type="ECO:0000256" key="2">
    <source>
        <dbReference type="ARBA" id="ARBA00022598"/>
    </source>
</evidence>
<dbReference type="PANTHER" id="PTHR43272:SF83">
    <property type="entry name" value="ACYL-COA SYNTHETASE LONG-CHAIN, ISOFORM J"/>
    <property type="match status" value="1"/>
</dbReference>
<evidence type="ECO:0000259" key="8">
    <source>
        <dbReference type="Pfam" id="PF00501"/>
    </source>
</evidence>
<dbReference type="SUPFAM" id="SSF56801">
    <property type="entry name" value="Acetyl-CoA synthetase-like"/>
    <property type="match status" value="1"/>
</dbReference>
<protein>
    <recommendedName>
        <fullName evidence="7">long-chain-fatty-acid--CoA ligase</fullName>
        <ecNumber evidence="7">6.2.1.3</ecNumber>
    </recommendedName>
</protein>
<dbReference type="PROSITE" id="PS00455">
    <property type="entry name" value="AMP_BINDING"/>
    <property type="match status" value="1"/>
</dbReference>
<keyword evidence="4" id="KW-0443">Lipid metabolism</keyword>
<proteinExistence type="inferred from homology"/>
<evidence type="ECO:0000256" key="5">
    <source>
        <dbReference type="ARBA" id="ARBA00022840"/>
    </source>
</evidence>
<dbReference type="InterPro" id="IPR042099">
    <property type="entry name" value="ANL_N_sf"/>
</dbReference>
<accession>A0AA88IUR0</accession>